<keyword evidence="2" id="KW-1133">Transmembrane helix</keyword>
<sequence length="249" mass="27444">MVRKTFKRRPKPEAQGQPAAVLRNRARTIQNPIRYVGSLIGASNSRVAVLRLLHMLLLVALVVLIALLARYVHALTDKVQSSLFGFVPIQSLPFQTHHQQVTILHPHPAAKLVTTMPRNSIRRTMVEDHDEPADPAPPQSSGRPAEMARSLARPRQMSVVADEQDNGNGNALIAQQTSPWAMAANSSSERLAHHGLYAANHTMACLRDVIGDFLRSSDQVVFVLTGTFGILVLAFMVLCYLICNMFRSG</sequence>
<proteinExistence type="predicted"/>
<dbReference type="InParanoid" id="A0A507AEJ6"/>
<feature type="region of interest" description="Disordered" evidence="1">
    <location>
        <begin position="126"/>
        <end position="148"/>
    </location>
</feature>
<feature type="transmembrane region" description="Helical" evidence="2">
    <location>
        <begin position="52"/>
        <end position="72"/>
    </location>
</feature>
<evidence type="ECO:0000313" key="3">
    <source>
        <dbReference type="EMBL" id="TPX07715.1"/>
    </source>
</evidence>
<gene>
    <name evidence="3" type="ORF">E0L32_010611</name>
</gene>
<keyword evidence="4" id="KW-1185">Reference proteome</keyword>
<dbReference type="GeneID" id="41978058"/>
<feature type="region of interest" description="Disordered" evidence="1">
    <location>
        <begin position="1"/>
        <end position="20"/>
    </location>
</feature>
<dbReference type="AlphaFoldDB" id="A0A507AEJ6"/>
<evidence type="ECO:0000313" key="4">
    <source>
        <dbReference type="Proteomes" id="UP000319257"/>
    </source>
</evidence>
<keyword evidence="2" id="KW-0472">Membrane</keyword>
<protein>
    <submittedName>
        <fullName evidence="3">Uncharacterized protein</fullName>
    </submittedName>
</protein>
<reference evidence="3 4" key="1">
    <citation type="submission" date="2019-06" db="EMBL/GenBank/DDBJ databases">
        <title>Draft genome sequence of the filamentous fungus Phialemoniopsis curvata isolated from diesel fuel.</title>
        <authorList>
            <person name="Varaljay V.A."/>
            <person name="Lyon W.J."/>
            <person name="Crouch A.L."/>
            <person name="Drake C.E."/>
            <person name="Hollomon J.M."/>
            <person name="Nadeau L.J."/>
            <person name="Nunn H.S."/>
            <person name="Stevenson B.S."/>
            <person name="Bojanowski C.L."/>
            <person name="Crookes-Goodson W.J."/>
        </authorList>
    </citation>
    <scope>NUCLEOTIDE SEQUENCE [LARGE SCALE GENOMIC DNA]</scope>
    <source>
        <strain evidence="3 4">D216</strain>
    </source>
</reference>
<dbReference type="RefSeq" id="XP_030989426.1">
    <property type="nucleotide sequence ID" value="XM_031133248.1"/>
</dbReference>
<evidence type="ECO:0000256" key="2">
    <source>
        <dbReference type="SAM" id="Phobius"/>
    </source>
</evidence>
<name>A0A507AEJ6_9PEZI</name>
<organism evidence="3 4">
    <name type="scientific">Thyridium curvatum</name>
    <dbReference type="NCBI Taxonomy" id="1093900"/>
    <lineage>
        <taxon>Eukaryota</taxon>
        <taxon>Fungi</taxon>
        <taxon>Dikarya</taxon>
        <taxon>Ascomycota</taxon>
        <taxon>Pezizomycotina</taxon>
        <taxon>Sordariomycetes</taxon>
        <taxon>Sordariomycetidae</taxon>
        <taxon>Thyridiales</taxon>
        <taxon>Thyridiaceae</taxon>
        <taxon>Thyridium</taxon>
    </lineage>
</organism>
<keyword evidence="2" id="KW-0812">Transmembrane</keyword>
<feature type="transmembrane region" description="Helical" evidence="2">
    <location>
        <begin position="220"/>
        <end position="243"/>
    </location>
</feature>
<accession>A0A507AEJ6</accession>
<evidence type="ECO:0000256" key="1">
    <source>
        <dbReference type="SAM" id="MobiDB-lite"/>
    </source>
</evidence>
<feature type="compositionally biased region" description="Basic residues" evidence="1">
    <location>
        <begin position="1"/>
        <end position="10"/>
    </location>
</feature>
<dbReference type="Proteomes" id="UP000319257">
    <property type="component" value="Unassembled WGS sequence"/>
</dbReference>
<comment type="caution">
    <text evidence="3">The sequence shown here is derived from an EMBL/GenBank/DDBJ whole genome shotgun (WGS) entry which is preliminary data.</text>
</comment>
<dbReference type="EMBL" id="SKBQ01000087">
    <property type="protein sequence ID" value="TPX07715.1"/>
    <property type="molecule type" value="Genomic_DNA"/>
</dbReference>